<dbReference type="Proteomes" id="UP000287651">
    <property type="component" value="Unassembled WGS sequence"/>
</dbReference>
<gene>
    <name evidence="1" type="ORF">B296_00057791</name>
</gene>
<organism evidence="1 2">
    <name type="scientific">Ensete ventricosum</name>
    <name type="common">Abyssinian banana</name>
    <name type="synonym">Musa ensete</name>
    <dbReference type="NCBI Taxonomy" id="4639"/>
    <lineage>
        <taxon>Eukaryota</taxon>
        <taxon>Viridiplantae</taxon>
        <taxon>Streptophyta</taxon>
        <taxon>Embryophyta</taxon>
        <taxon>Tracheophyta</taxon>
        <taxon>Spermatophyta</taxon>
        <taxon>Magnoliopsida</taxon>
        <taxon>Liliopsida</taxon>
        <taxon>Zingiberales</taxon>
        <taxon>Musaceae</taxon>
        <taxon>Ensete</taxon>
    </lineage>
</organism>
<proteinExistence type="predicted"/>
<dbReference type="AlphaFoldDB" id="A0A426X7N3"/>
<reference evidence="1 2" key="1">
    <citation type="journal article" date="2014" name="Agronomy (Basel)">
        <title>A Draft Genome Sequence for Ensete ventricosum, the Drought-Tolerant Tree Against Hunger.</title>
        <authorList>
            <person name="Harrison J."/>
            <person name="Moore K.A."/>
            <person name="Paszkiewicz K."/>
            <person name="Jones T."/>
            <person name="Grant M."/>
            <person name="Ambacheew D."/>
            <person name="Muzemil S."/>
            <person name="Studholme D.J."/>
        </authorList>
    </citation>
    <scope>NUCLEOTIDE SEQUENCE [LARGE SCALE GENOMIC DNA]</scope>
</reference>
<evidence type="ECO:0000313" key="1">
    <source>
        <dbReference type="EMBL" id="RRT35491.1"/>
    </source>
</evidence>
<accession>A0A426X7N3</accession>
<sequence>MKDHREEGSVGRLDCWCSLRGVGVLLTALWSYRRDRSGAVARWSWCASGEARGLQRCRSMTELKLESEDTAAREEWQWRRRPTLSLIGFDGGSYSG</sequence>
<protein>
    <submittedName>
        <fullName evidence="1">Uncharacterized protein</fullName>
    </submittedName>
</protein>
<name>A0A426X7N3_ENSVE</name>
<dbReference type="EMBL" id="AMZH03024974">
    <property type="protein sequence ID" value="RRT35491.1"/>
    <property type="molecule type" value="Genomic_DNA"/>
</dbReference>
<comment type="caution">
    <text evidence="1">The sequence shown here is derived from an EMBL/GenBank/DDBJ whole genome shotgun (WGS) entry which is preliminary data.</text>
</comment>
<evidence type="ECO:0000313" key="2">
    <source>
        <dbReference type="Proteomes" id="UP000287651"/>
    </source>
</evidence>